<feature type="transmembrane region" description="Helical" evidence="1">
    <location>
        <begin position="182"/>
        <end position="202"/>
    </location>
</feature>
<dbReference type="SUPFAM" id="SSF48317">
    <property type="entry name" value="Acid phosphatase/Vanadium-dependent haloperoxidase"/>
    <property type="match status" value="1"/>
</dbReference>
<dbReference type="EMBL" id="JAGQDG010000005">
    <property type="protein sequence ID" value="MBQ0936429.1"/>
    <property type="molecule type" value="Genomic_DNA"/>
</dbReference>
<feature type="transmembrane region" description="Helical" evidence="1">
    <location>
        <begin position="208"/>
        <end position="226"/>
    </location>
</feature>
<keyword evidence="1" id="KW-1133">Transmembrane helix</keyword>
<sequence>MSDRSWRWSPFLRVHGLLIPLGLILLANVLRFSGWDDRLTALFFDPVAMTFPARDWPGLERWGHHWAKTAVVCVWVGLLGAAVLAPKLPRLAPHRKLLWLTVAAMGLGPILVTLIKDINTHDCPWNLKMFGGPDDYSAEWFVSRSRAGRCFPGGHAAGGFSVIALAFAAAALGWVGRARGLLLLAIGVGLAFSAVRVVQGAHFVSHNLWSAAIDWAVAAWILAPMMPADLTATLGRAQRTSGPHA</sequence>
<gene>
    <name evidence="3" type="ORF">KAK11_13895</name>
</gene>
<feature type="transmembrane region" description="Helical" evidence="1">
    <location>
        <begin position="97"/>
        <end position="115"/>
    </location>
</feature>
<feature type="transmembrane region" description="Helical" evidence="1">
    <location>
        <begin position="156"/>
        <end position="175"/>
    </location>
</feature>
<keyword evidence="1" id="KW-0812">Transmembrane</keyword>
<proteinExistence type="predicted"/>
<evidence type="ECO:0000259" key="2">
    <source>
        <dbReference type="Pfam" id="PF01569"/>
    </source>
</evidence>
<dbReference type="Pfam" id="PF01569">
    <property type="entry name" value="PAP2"/>
    <property type="match status" value="1"/>
</dbReference>
<dbReference type="InterPro" id="IPR036938">
    <property type="entry name" value="PAP2/HPO_sf"/>
</dbReference>
<dbReference type="CDD" id="cd03396">
    <property type="entry name" value="PAP2_like_6"/>
    <property type="match status" value="1"/>
</dbReference>
<name>A0ABS5DZ64_9BURK</name>
<accession>A0ABS5DZ64</accession>
<feature type="transmembrane region" description="Helical" evidence="1">
    <location>
        <begin position="66"/>
        <end position="85"/>
    </location>
</feature>
<feature type="domain" description="Phosphatidic acid phosphatase type 2/haloperoxidase" evidence="2">
    <location>
        <begin position="98"/>
        <end position="222"/>
    </location>
</feature>
<reference evidence="3 4" key="1">
    <citation type="submission" date="2021-04" db="EMBL/GenBank/DDBJ databases">
        <title>The genome sequence of type strain Ideonella paludis KCTC 32238.</title>
        <authorList>
            <person name="Liu Y."/>
        </authorList>
    </citation>
    <scope>NUCLEOTIDE SEQUENCE [LARGE SCALE GENOMIC DNA]</scope>
    <source>
        <strain evidence="3 4">KCTC 32238</strain>
    </source>
</reference>
<dbReference type="InterPro" id="IPR000326">
    <property type="entry name" value="PAP2/HPO"/>
</dbReference>
<keyword evidence="1" id="KW-0472">Membrane</keyword>
<organism evidence="3 4">
    <name type="scientific">Ideonella paludis</name>
    <dbReference type="NCBI Taxonomy" id="1233411"/>
    <lineage>
        <taxon>Bacteria</taxon>
        <taxon>Pseudomonadati</taxon>
        <taxon>Pseudomonadota</taxon>
        <taxon>Betaproteobacteria</taxon>
        <taxon>Burkholderiales</taxon>
        <taxon>Sphaerotilaceae</taxon>
        <taxon>Ideonella</taxon>
    </lineage>
</organism>
<dbReference type="RefSeq" id="WP_210809784.1">
    <property type="nucleotide sequence ID" value="NZ_JAGQDG010000005.1"/>
</dbReference>
<protein>
    <submittedName>
        <fullName evidence="3">Phosphatase PAP2 family protein</fullName>
    </submittedName>
</protein>
<evidence type="ECO:0000313" key="4">
    <source>
        <dbReference type="Proteomes" id="UP000672097"/>
    </source>
</evidence>
<feature type="transmembrane region" description="Helical" evidence="1">
    <location>
        <begin position="12"/>
        <end position="30"/>
    </location>
</feature>
<keyword evidence="4" id="KW-1185">Reference proteome</keyword>
<evidence type="ECO:0000313" key="3">
    <source>
        <dbReference type="EMBL" id="MBQ0936429.1"/>
    </source>
</evidence>
<evidence type="ECO:0000256" key="1">
    <source>
        <dbReference type="SAM" id="Phobius"/>
    </source>
</evidence>
<dbReference type="Proteomes" id="UP000672097">
    <property type="component" value="Unassembled WGS sequence"/>
</dbReference>
<comment type="caution">
    <text evidence="3">The sequence shown here is derived from an EMBL/GenBank/DDBJ whole genome shotgun (WGS) entry which is preliminary data.</text>
</comment>